<dbReference type="EMBL" id="CM037160">
    <property type="protein sequence ID" value="KAH7840137.1"/>
    <property type="molecule type" value="Genomic_DNA"/>
</dbReference>
<name>A0ACB7XHN4_9ERIC</name>
<sequence>MAQQLTLIKNINRSTKNWTAKDKVLEKWRPRTAQHSPLKFQKLILADAEGSRVQATIFKENIQTLEGTLEVYHTYLISNAEVKFVPPKFHFLNLDFVPFEQFEPHLGEQTAIDILAAVAQVQTPKVLNKPGNPSAQEIITINQECNANNEIVQQLCDEFLAKPIIRTVPDPKDDDIIPINDLPKIPEMVESKTYWTRAKISIISSDQNFWYMSCNSCRKSISATSETIFDCFNCNTKKVMAKPRVKFEVQLIDGSGSMTATMSENHAKEYFLVDGNTLMKYAAKNAKNVIVVFPKLASQNEYRIQLKPREYPSCSVKALTYNINTIKPTLNENKENDNPLTKTGASPSLEIKAKKKLFPKDDKPTTP</sequence>
<accession>A0ACB7XHN4</accession>
<keyword evidence="2" id="KW-1185">Reference proteome</keyword>
<comment type="caution">
    <text evidence="1">The sequence shown here is derived from an EMBL/GenBank/DDBJ whole genome shotgun (WGS) entry which is preliminary data.</text>
</comment>
<protein>
    <submittedName>
        <fullName evidence="1">Uncharacterized protein</fullName>
    </submittedName>
</protein>
<gene>
    <name evidence="1" type="ORF">Vadar_013131</name>
</gene>
<evidence type="ECO:0000313" key="2">
    <source>
        <dbReference type="Proteomes" id="UP000828048"/>
    </source>
</evidence>
<organism evidence="1 2">
    <name type="scientific">Vaccinium darrowii</name>
    <dbReference type="NCBI Taxonomy" id="229202"/>
    <lineage>
        <taxon>Eukaryota</taxon>
        <taxon>Viridiplantae</taxon>
        <taxon>Streptophyta</taxon>
        <taxon>Embryophyta</taxon>
        <taxon>Tracheophyta</taxon>
        <taxon>Spermatophyta</taxon>
        <taxon>Magnoliopsida</taxon>
        <taxon>eudicotyledons</taxon>
        <taxon>Gunneridae</taxon>
        <taxon>Pentapetalae</taxon>
        <taxon>asterids</taxon>
        <taxon>Ericales</taxon>
        <taxon>Ericaceae</taxon>
        <taxon>Vaccinioideae</taxon>
        <taxon>Vaccinieae</taxon>
        <taxon>Vaccinium</taxon>
    </lineage>
</organism>
<reference evidence="1 2" key="1">
    <citation type="journal article" date="2021" name="Hortic Res">
        <title>High-quality reference genome and annotation aids understanding of berry development for evergreen blueberry (Vaccinium darrowii).</title>
        <authorList>
            <person name="Yu J."/>
            <person name="Hulse-Kemp A.M."/>
            <person name="Babiker E."/>
            <person name="Staton M."/>
        </authorList>
    </citation>
    <scope>NUCLEOTIDE SEQUENCE [LARGE SCALE GENOMIC DNA]</scope>
    <source>
        <strain evidence="2">cv. NJ 8807/NJ 8810</strain>
        <tissue evidence="1">Young leaf</tissue>
    </source>
</reference>
<dbReference type="Proteomes" id="UP000828048">
    <property type="component" value="Chromosome 10"/>
</dbReference>
<evidence type="ECO:0000313" key="1">
    <source>
        <dbReference type="EMBL" id="KAH7840137.1"/>
    </source>
</evidence>
<proteinExistence type="predicted"/>